<evidence type="ECO:0000259" key="5">
    <source>
        <dbReference type="SMART" id="SM01349"/>
    </source>
</evidence>
<dbReference type="GO" id="GO:1990498">
    <property type="term" value="C:mitotic spindle microtubule"/>
    <property type="evidence" value="ECO:0007669"/>
    <property type="project" value="UniProtKB-ARBA"/>
</dbReference>
<dbReference type="GO" id="GO:0005881">
    <property type="term" value="C:cytoplasmic microtubule"/>
    <property type="evidence" value="ECO:0007669"/>
    <property type="project" value="UniProtKB-ARBA"/>
</dbReference>
<dbReference type="InterPro" id="IPR048491">
    <property type="entry name" value="XMAP215_CLASP_TOG"/>
</dbReference>
<feature type="region of interest" description="Disordered" evidence="4">
    <location>
        <begin position="302"/>
        <end position="415"/>
    </location>
</feature>
<dbReference type="EMBL" id="JASBNA010000003">
    <property type="protein sequence ID" value="KAK7693578.1"/>
    <property type="molecule type" value="Genomic_DNA"/>
</dbReference>
<evidence type="ECO:0000256" key="4">
    <source>
        <dbReference type="SAM" id="MobiDB-lite"/>
    </source>
</evidence>
<keyword evidence="7" id="KW-1185">Reference proteome</keyword>
<name>A0AAW0GJN9_9APHY</name>
<feature type="compositionally biased region" description="Low complexity" evidence="4">
    <location>
        <begin position="380"/>
        <end position="404"/>
    </location>
</feature>
<evidence type="ECO:0000313" key="7">
    <source>
        <dbReference type="Proteomes" id="UP001385951"/>
    </source>
</evidence>
<feature type="compositionally biased region" description="Low complexity" evidence="4">
    <location>
        <begin position="1404"/>
        <end position="1414"/>
    </location>
</feature>
<evidence type="ECO:0000256" key="3">
    <source>
        <dbReference type="ARBA" id="ARBA00023212"/>
    </source>
</evidence>
<dbReference type="SMART" id="SM01349">
    <property type="entry name" value="TOG"/>
    <property type="match status" value="4"/>
</dbReference>
<feature type="region of interest" description="Disordered" evidence="4">
    <location>
        <begin position="915"/>
        <end position="1021"/>
    </location>
</feature>
<comment type="subcellular location">
    <subcellularLocation>
        <location evidence="1">Cytoplasm</location>
        <location evidence="1">Cytoskeleton</location>
    </subcellularLocation>
</comment>
<dbReference type="FunFam" id="1.25.10.10:FF:000068">
    <property type="entry name" value="cytoskeleton-associated protein 5 isoform X1"/>
    <property type="match status" value="1"/>
</dbReference>
<dbReference type="Pfam" id="PF21041">
    <property type="entry name" value="XMAP215_CLASP_TOG"/>
    <property type="match status" value="2"/>
</dbReference>
<keyword evidence="3" id="KW-0206">Cytoskeleton</keyword>
<dbReference type="GO" id="GO:0061863">
    <property type="term" value="F:microtubule plus end polymerase"/>
    <property type="evidence" value="ECO:0007669"/>
    <property type="project" value="InterPro"/>
</dbReference>
<dbReference type="FunFam" id="1.25.10.10:FF:000019">
    <property type="entry name" value="Cytoskeleton-associated protein 5"/>
    <property type="match status" value="1"/>
</dbReference>
<dbReference type="GO" id="GO:0044732">
    <property type="term" value="C:mitotic spindle pole body"/>
    <property type="evidence" value="ECO:0007669"/>
    <property type="project" value="UniProtKB-ARBA"/>
</dbReference>
<feature type="domain" description="TOG" evidence="5">
    <location>
        <begin position="415"/>
        <end position="648"/>
    </location>
</feature>
<evidence type="ECO:0000256" key="2">
    <source>
        <dbReference type="ARBA" id="ARBA00022490"/>
    </source>
</evidence>
<dbReference type="GO" id="GO:0051010">
    <property type="term" value="F:microtubule plus-end binding"/>
    <property type="evidence" value="ECO:0007669"/>
    <property type="project" value="InterPro"/>
</dbReference>
<gene>
    <name evidence="6" type="ORF">QCA50_003147</name>
</gene>
<feature type="compositionally biased region" description="Basic and acidic residues" evidence="4">
    <location>
        <begin position="24"/>
        <end position="55"/>
    </location>
</feature>
<dbReference type="InterPro" id="IPR011989">
    <property type="entry name" value="ARM-like"/>
</dbReference>
<organism evidence="6 7">
    <name type="scientific">Cerrena zonata</name>
    <dbReference type="NCBI Taxonomy" id="2478898"/>
    <lineage>
        <taxon>Eukaryota</taxon>
        <taxon>Fungi</taxon>
        <taxon>Dikarya</taxon>
        <taxon>Basidiomycota</taxon>
        <taxon>Agaricomycotina</taxon>
        <taxon>Agaricomycetes</taxon>
        <taxon>Polyporales</taxon>
        <taxon>Cerrenaceae</taxon>
        <taxon>Cerrena</taxon>
    </lineage>
</organism>
<feature type="compositionally biased region" description="Low complexity" evidence="4">
    <location>
        <begin position="915"/>
        <end position="943"/>
    </location>
</feature>
<reference evidence="6 7" key="1">
    <citation type="submission" date="2022-09" db="EMBL/GenBank/DDBJ databases">
        <authorList>
            <person name="Palmer J.M."/>
        </authorList>
    </citation>
    <scope>NUCLEOTIDE SEQUENCE [LARGE SCALE GENOMIC DNA]</scope>
    <source>
        <strain evidence="6 7">DSM 7382</strain>
    </source>
</reference>
<dbReference type="GO" id="GO:0046785">
    <property type="term" value="P:microtubule polymerization"/>
    <property type="evidence" value="ECO:0007669"/>
    <property type="project" value="InterPro"/>
</dbReference>
<dbReference type="GO" id="GO:0051315">
    <property type="term" value="P:attachment of mitotic spindle microtubules to kinetochore"/>
    <property type="evidence" value="ECO:0007669"/>
    <property type="project" value="UniProtKB-ARBA"/>
</dbReference>
<dbReference type="GO" id="GO:1990571">
    <property type="term" value="P:meiotic centromere clustering"/>
    <property type="evidence" value="ECO:0007669"/>
    <property type="project" value="UniProtKB-ARBA"/>
</dbReference>
<dbReference type="GO" id="GO:0000022">
    <property type="term" value="P:mitotic spindle elongation"/>
    <property type="evidence" value="ECO:0007669"/>
    <property type="project" value="UniProtKB-ARBA"/>
</dbReference>
<dbReference type="Pfam" id="PF21040">
    <property type="entry name" value="CEP104-like_TOG"/>
    <property type="match status" value="1"/>
</dbReference>
<dbReference type="GO" id="GO:0099070">
    <property type="term" value="C:static microtubule bundle"/>
    <property type="evidence" value="ECO:0007669"/>
    <property type="project" value="UniProtKB-ARBA"/>
</dbReference>
<feature type="domain" description="TOG" evidence="5">
    <location>
        <begin position="681"/>
        <end position="916"/>
    </location>
</feature>
<keyword evidence="2" id="KW-0963">Cytoplasm</keyword>
<protein>
    <recommendedName>
        <fullName evidence="5">TOG domain-containing protein</fullName>
    </recommendedName>
</protein>
<accession>A0AAW0GJN9</accession>
<feature type="compositionally biased region" description="Acidic residues" evidence="4">
    <location>
        <begin position="60"/>
        <end position="71"/>
    </location>
</feature>
<dbReference type="InterPro" id="IPR045110">
    <property type="entry name" value="XMAP215"/>
</dbReference>
<feature type="compositionally biased region" description="Pro residues" evidence="4">
    <location>
        <begin position="318"/>
        <end position="335"/>
    </location>
</feature>
<evidence type="ECO:0000313" key="6">
    <source>
        <dbReference type="EMBL" id="KAK7693578.1"/>
    </source>
</evidence>
<comment type="caution">
    <text evidence="6">The sequence shown here is derived from an EMBL/GenBank/DDBJ whole genome shotgun (WGS) entry which is preliminary data.</text>
</comment>
<feature type="region of interest" description="Disordered" evidence="4">
    <location>
        <begin position="1306"/>
        <end position="1434"/>
    </location>
</feature>
<feature type="domain" description="TOG" evidence="5">
    <location>
        <begin position="1063"/>
        <end position="1314"/>
    </location>
</feature>
<feature type="domain" description="TOG" evidence="5">
    <location>
        <begin position="77"/>
        <end position="312"/>
    </location>
</feature>
<proteinExistence type="predicted"/>
<dbReference type="GO" id="GO:0030951">
    <property type="term" value="P:establishment or maintenance of microtubule cytoskeleton polarity"/>
    <property type="evidence" value="ECO:0007669"/>
    <property type="project" value="InterPro"/>
</dbReference>
<feature type="region of interest" description="Disordered" evidence="4">
    <location>
        <begin position="24"/>
        <end position="71"/>
    </location>
</feature>
<dbReference type="PANTHER" id="PTHR12609">
    <property type="entry name" value="MICROTUBULE ASSOCIATED PROTEIN XMAP215"/>
    <property type="match status" value="1"/>
</dbReference>
<dbReference type="InterPro" id="IPR034085">
    <property type="entry name" value="TOG"/>
</dbReference>
<evidence type="ECO:0000256" key="1">
    <source>
        <dbReference type="ARBA" id="ARBA00004245"/>
    </source>
</evidence>
<dbReference type="SUPFAM" id="SSF48371">
    <property type="entry name" value="ARM repeat"/>
    <property type="match status" value="2"/>
</dbReference>
<dbReference type="InterPro" id="IPR016024">
    <property type="entry name" value="ARM-type_fold"/>
</dbReference>
<sequence length="1712" mass="182447">MGAGIESFLSDLKPVQVKELKEAFESMEKEGKGRGSLKPERLTRAATREAEEREAAGGGDDAEAPPEEDAAPLDPRMFAEEANIVPKLPSNMQAGLGSSKWKERKEVLDELQALLNNTPRIQEASELGDLAKSLATCIHKDANINCVMIAANCLEGLAKGLMGSFARYRESVVPPMLERLKERKANVTDAIGAALDAVFTTTTLSDIIPDILPAFNSKNPQAKEGALKFLTRCLSNSTTPIPPPLIKPVSEALASLLEDSFEGARNEAATSLGTLMKMVGERPLNPIMDGLADVRKAKVKEAHEKATVKAKAGSGGPPKAPPKAAAPPAKAPPKKAPASKKVAEPPKAVSPPPEDVAPVKKPPARLTAKKTPAAGGEGGSAPAPKKPVPAAAAAAAAKPAKGGAAPPPGTLDTFKFKHTSEDADALAADMIPANFAAGLGDSNWKTRLATLEEMTTWTEDNVSDLDSEVFVRFLGKKGWNEKNFQVSSKLYGILNILAESCPSFGRSSVALAIPHLSEKLGDMKLKKPAGETLILFAEKTSLQFVLGHAYEPISKQKAPKVLADSLTWIEQVLVEFGIAGLSLRSLIDFLKAALGNSNAAVRTNATKTLVTMKLFAGPGIKDLLGDLNPQLLNTIISEFDKADGKPAPEPTRVSADVANMAAPSGGGSSKAGAAAGDALDDLFPRVEIDGLLKGTTILADAKSDAWKTKKEALETLQAILDQGPNKRLKPSMGEIGQVLKARVTDANKAVQSLALDIVARIATGMGKPFEKQSRFFVLPVSTVLADQKAPVRAAALQTLNAIAEACETLESLVNGIGTALESSNPLQKASLLNWVADWFKTHEPTPGLDLTSWAGPVVSSLDDRNSDVRKGAQAVLPTLVACAGYEYVLQQTNSLKPASRASAAPLIQAARGAAPEPAAPLPAKVSAKAPAKVPATKAAPPKARSVTPPPEEEEPAPAPVSAKPSIVSKLGVRRKLPLGGTSSRPESRAETPVEVPTSKLPNKLGTGLKRPGAAPKPVAAPPPVSVETLPLLGRNVDAKKARLGKDASRWVNEAGPTKKELAELLQHQMEPQASRDLLGLLFSHDHNAVNDHVSGLGVLQDFFSAIQAGDDKYGIDPEELRIIGISNSDLAFKYVSMKAHEPQSNLVQKCLDVVEAVLSFLQSVDYQLSDPEALCFIPTMIYKLGDAREPVRVRVQNIVQSLPKVYGYSRISQLLLEHGLKSKVAKTRQGTLDEIAGLLKKFGIGACEPAKAFPIIASTISDKDPSVRKSALAALSEGYVLVGEKIWSLVGHLSPKDKTQLEERLRRVAGPSSPDRGETPAPQQVTRLQSGIPRSGSPAPGATSRIGGIPRPASPGMPPSSRLARPTSPAQVARSASPVPSGIARPGSHLPTSPTAATRGRGLGPSRLGLPRSRANNVQSHVPRLSQDDYDASPNGLLREQLPREDDIPTIRPANGGPEDITVTISSILSNDPSRSVDALKKIQKVLEVGPDEGLSSEAYRELSEHTEGLIETITLQMAHVFERPDDIVIPENFRLAKHLIQTLNAFCDHAILAESLTVDILTSLLEELTLRLLQTDNSPDNRVKDLSRFINMIILRLFATARRMSVFRGLFSLLQQIVKPFPANGTSPDSQEARVAELVLKCIWKLARNIPADLEKQILDPVELFPAIEHFLQSVPPNEWRARATNKVPCGDMPVTDHQGHHSACRCPLQR</sequence>
<dbReference type="Gene3D" id="1.25.10.10">
    <property type="entry name" value="Leucine-rich Repeat Variant"/>
    <property type="match status" value="4"/>
</dbReference>
<dbReference type="Proteomes" id="UP001385951">
    <property type="component" value="Unassembled WGS sequence"/>
</dbReference>